<name>K0UI26_MYCVA</name>
<dbReference type="InterPro" id="IPR035166">
    <property type="entry name" value="DUF5336"/>
</dbReference>
<gene>
    <name evidence="3" type="ORF">MVAC_28004</name>
</gene>
<feature type="region of interest" description="Disordered" evidence="1">
    <location>
        <begin position="139"/>
        <end position="167"/>
    </location>
</feature>
<proteinExistence type="predicted"/>
<reference evidence="3 4" key="1">
    <citation type="journal article" date="2012" name="J. Bacteriol.">
        <title>Complete Genome Sequence of Mycobacterium vaccae Type Strain ATCC 25954.</title>
        <authorList>
            <person name="Ho Y.S."/>
            <person name="Adroub S.A."/>
            <person name="Abadi M."/>
            <person name="Al Alwan B."/>
            <person name="Alkhateeb R."/>
            <person name="Gao G."/>
            <person name="Ragab A."/>
            <person name="Ali S."/>
            <person name="van Soolingen D."/>
            <person name="Bitter W."/>
            <person name="Pain A."/>
            <person name="Abdallah A.M."/>
        </authorList>
    </citation>
    <scope>NUCLEOTIDE SEQUENCE [LARGE SCALE GENOMIC DNA]</scope>
    <source>
        <strain evidence="3 4">ATCC 25954</strain>
    </source>
</reference>
<dbReference type="Pfam" id="PF17270">
    <property type="entry name" value="DUF5336"/>
    <property type="match status" value="1"/>
</dbReference>
<keyword evidence="2" id="KW-1133">Transmembrane helix</keyword>
<dbReference type="RefSeq" id="WP_003934023.1">
    <property type="nucleotide sequence ID" value="NZ_JH814710.1"/>
</dbReference>
<feature type="compositionally biased region" description="Basic and acidic residues" evidence="1">
    <location>
        <begin position="209"/>
        <end position="219"/>
    </location>
</feature>
<keyword evidence="2" id="KW-0812">Transmembrane</keyword>
<accession>K0UI26</accession>
<feature type="transmembrane region" description="Helical" evidence="2">
    <location>
        <begin position="28"/>
        <end position="46"/>
    </location>
</feature>
<dbReference type="EMBL" id="ALQA01000106">
    <property type="protein sequence ID" value="EJZ04650.1"/>
    <property type="molecule type" value="Genomic_DNA"/>
</dbReference>
<keyword evidence="4" id="KW-1185">Reference proteome</keyword>
<organism evidence="3 4">
    <name type="scientific">Mycolicibacterium vaccae ATCC 25954</name>
    <dbReference type="NCBI Taxonomy" id="1194972"/>
    <lineage>
        <taxon>Bacteria</taxon>
        <taxon>Bacillati</taxon>
        <taxon>Actinomycetota</taxon>
        <taxon>Actinomycetes</taxon>
        <taxon>Mycobacteriales</taxon>
        <taxon>Mycobacteriaceae</taxon>
        <taxon>Mycolicibacterium</taxon>
    </lineage>
</organism>
<dbReference type="AlphaFoldDB" id="K0UI26"/>
<feature type="transmembrane region" description="Helical" evidence="2">
    <location>
        <begin position="53"/>
        <end position="72"/>
    </location>
</feature>
<evidence type="ECO:0000313" key="3">
    <source>
        <dbReference type="EMBL" id="EJZ04650.1"/>
    </source>
</evidence>
<feature type="region of interest" description="Disordered" evidence="1">
    <location>
        <begin position="179"/>
        <end position="233"/>
    </location>
</feature>
<dbReference type="eggNOG" id="ENOG5030JH5">
    <property type="taxonomic scope" value="Bacteria"/>
</dbReference>
<sequence length="233" mass="23926">MQQALWAATAVFGLAAWAVGLAAVAPPGFAVPLAVLAGAVAVTGLLPGQAVRGWLVVAVAVTALTDAVTATVTAGGSGWVLVAVDVLLALQVVVAVSALLLEPRESSGAQSAPENDYDGYAQYVRAYWEYAQQYGADWPDEHSATGTADAAGEARGAVDGTPRSDLDPWADLQAKYARHVSPMAPAPSEPRVRRAEGDVTADAGMPGVDRTDRAYEERGQGAPDSAPKAPGTY</sequence>
<protein>
    <recommendedName>
        <fullName evidence="5">Transmembrane protein</fullName>
    </recommendedName>
</protein>
<evidence type="ECO:0000256" key="2">
    <source>
        <dbReference type="SAM" id="Phobius"/>
    </source>
</evidence>
<evidence type="ECO:0000313" key="4">
    <source>
        <dbReference type="Proteomes" id="UP000006072"/>
    </source>
</evidence>
<evidence type="ECO:0008006" key="5">
    <source>
        <dbReference type="Google" id="ProtNLM"/>
    </source>
</evidence>
<comment type="caution">
    <text evidence="3">The sequence shown here is derived from an EMBL/GenBank/DDBJ whole genome shotgun (WGS) entry which is preliminary data.</text>
</comment>
<dbReference type="Proteomes" id="UP000006072">
    <property type="component" value="Unassembled WGS sequence"/>
</dbReference>
<keyword evidence="2" id="KW-0472">Membrane</keyword>
<dbReference type="HOGENOM" id="CLU_1188920_0_0_11"/>
<feature type="transmembrane region" description="Helical" evidence="2">
    <location>
        <begin position="78"/>
        <end position="101"/>
    </location>
</feature>
<evidence type="ECO:0000256" key="1">
    <source>
        <dbReference type="SAM" id="MobiDB-lite"/>
    </source>
</evidence>
<dbReference type="PATRIC" id="fig|1194972.3.peg.5556"/>